<dbReference type="Gene3D" id="3.30.420.40">
    <property type="match status" value="2"/>
</dbReference>
<dbReference type="InterPro" id="IPR000905">
    <property type="entry name" value="Gcp-like_dom"/>
</dbReference>
<keyword evidence="1" id="KW-0479">Metal-binding</keyword>
<proteinExistence type="inferred from homology"/>
<dbReference type="PANTHER" id="PTHR11735">
    <property type="entry name" value="TRNA N6-ADENOSINE THREONYLCARBAMOYLTRANSFERASE"/>
    <property type="match status" value="1"/>
</dbReference>
<dbReference type="GO" id="GO:0072670">
    <property type="term" value="P:mitochondrial tRNA threonylcarbamoyladenosine modification"/>
    <property type="evidence" value="ECO:0007669"/>
    <property type="project" value="TreeGrafter"/>
</dbReference>
<evidence type="ECO:0000259" key="2">
    <source>
        <dbReference type="Pfam" id="PF00814"/>
    </source>
</evidence>
<organism evidence="3 4">
    <name type="scientific">Microthyrium microscopicum</name>
    <dbReference type="NCBI Taxonomy" id="703497"/>
    <lineage>
        <taxon>Eukaryota</taxon>
        <taxon>Fungi</taxon>
        <taxon>Dikarya</taxon>
        <taxon>Ascomycota</taxon>
        <taxon>Pezizomycotina</taxon>
        <taxon>Dothideomycetes</taxon>
        <taxon>Dothideomycetes incertae sedis</taxon>
        <taxon>Microthyriales</taxon>
        <taxon>Microthyriaceae</taxon>
        <taxon>Microthyrium</taxon>
    </lineage>
</organism>
<dbReference type="Pfam" id="PF00814">
    <property type="entry name" value="TsaD"/>
    <property type="match status" value="1"/>
</dbReference>
<comment type="cofactor">
    <cofactor evidence="1">
        <name>a divalent metal cation</name>
        <dbReference type="ChEBI" id="CHEBI:60240"/>
    </cofactor>
    <text evidence="1">Binds 1 divalent metal cation per subunit.</text>
</comment>
<feature type="domain" description="Gcp-like" evidence="2">
    <location>
        <begin position="129"/>
        <end position="442"/>
    </location>
</feature>
<dbReference type="HAMAP" id="MF_01445">
    <property type="entry name" value="TsaD"/>
    <property type="match status" value="1"/>
</dbReference>
<dbReference type="AlphaFoldDB" id="A0A6A6UN51"/>
<dbReference type="GO" id="GO:0061711">
    <property type="term" value="F:tRNA N(6)-L-threonylcarbamoyladenine synthase activity"/>
    <property type="evidence" value="ECO:0007669"/>
    <property type="project" value="UniProtKB-EC"/>
</dbReference>
<dbReference type="SUPFAM" id="SSF53067">
    <property type="entry name" value="Actin-like ATPase domain"/>
    <property type="match status" value="2"/>
</dbReference>
<keyword evidence="4" id="KW-1185">Reference proteome</keyword>
<dbReference type="InterPro" id="IPR043129">
    <property type="entry name" value="ATPase_NBD"/>
</dbReference>
<dbReference type="GO" id="GO:0005739">
    <property type="term" value="C:mitochondrion"/>
    <property type="evidence" value="ECO:0007669"/>
    <property type="project" value="UniProtKB-SubCell"/>
</dbReference>
<dbReference type="EMBL" id="MU004231">
    <property type="protein sequence ID" value="KAF2673705.1"/>
    <property type="molecule type" value="Genomic_DNA"/>
</dbReference>
<gene>
    <name evidence="3" type="ORF">BT63DRAFT_437337</name>
</gene>
<reference evidence="3" key="1">
    <citation type="journal article" date="2020" name="Stud. Mycol.">
        <title>101 Dothideomycetes genomes: a test case for predicting lifestyles and emergence of pathogens.</title>
        <authorList>
            <person name="Haridas S."/>
            <person name="Albert R."/>
            <person name="Binder M."/>
            <person name="Bloem J."/>
            <person name="Labutti K."/>
            <person name="Salamov A."/>
            <person name="Andreopoulos B."/>
            <person name="Baker S."/>
            <person name="Barry K."/>
            <person name="Bills G."/>
            <person name="Bluhm B."/>
            <person name="Cannon C."/>
            <person name="Castanera R."/>
            <person name="Culley D."/>
            <person name="Daum C."/>
            <person name="Ezra D."/>
            <person name="Gonzalez J."/>
            <person name="Henrissat B."/>
            <person name="Kuo A."/>
            <person name="Liang C."/>
            <person name="Lipzen A."/>
            <person name="Lutzoni F."/>
            <person name="Magnuson J."/>
            <person name="Mondo S."/>
            <person name="Nolan M."/>
            <person name="Ohm R."/>
            <person name="Pangilinan J."/>
            <person name="Park H.-J."/>
            <person name="Ramirez L."/>
            <person name="Alfaro M."/>
            <person name="Sun H."/>
            <person name="Tritt A."/>
            <person name="Yoshinaga Y."/>
            <person name="Zwiers L.-H."/>
            <person name="Turgeon B."/>
            <person name="Goodwin S."/>
            <person name="Spatafora J."/>
            <person name="Crous P."/>
            <person name="Grigoriev I."/>
        </authorList>
    </citation>
    <scope>NUCLEOTIDE SEQUENCE</scope>
    <source>
        <strain evidence="3">CBS 115976</strain>
    </source>
</reference>
<accession>A0A6A6UN51</accession>
<comment type="subcellular location">
    <subcellularLocation>
        <location evidence="1">Mitochondrion</location>
    </subcellularLocation>
</comment>
<dbReference type="InterPro" id="IPR017860">
    <property type="entry name" value="Peptidase_M22_CS"/>
</dbReference>
<comment type="function">
    <text evidence="1">Required for the formation of a threonylcarbamoyl group on adenosine at position 37 (t(6)A37) in mitochondrial tRNAs that read codons beginning with adenine. Probably involved in the transfer of the threonylcarbamoyl moiety of threonylcarbamoyl-AMP (TC-AMP) to the N6 group of A37. Involved in mitochondrial genome maintenance.</text>
</comment>
<evidence type="ECO:0000256" key="1">
    <source>
        <dbReference type="HAMAP-Rule" id="MF_03179"/>
    </source>
</evidence>
<evidence type="ECO:0000313" key="3">
    <source>
        <dbReference type="EMBL" id="KAF2673705.1"/>
    </source>
</evidence>
<comment type="similarity">
    <text evidence="1">Belongs to the KAE1 / TsaD family.</text>
</comment>
<dbReference type="OrthoDB" id="10259622at2759"/>
<keyword evidence="1" id="KW-0808">Transferase</keyword>
<evidence type="ECO:0000313" key="4">
    <source>
        <dbReference type="Proteomes" id="UP000799302"/>
    </source>
</evidence>
<keyword evidence="1" id="KW-0496">Mitochondrion</keyword>
<comment type="catalytic activity">
    <reaction evidence="1">
        <text>L-threonylcarbamoyladenylate + adenosine(37) in tRNA = N(6)-L-threonylcarbamoyladenosine(37) in tRNA + AMP + H(+)</text>
        <dbReference type="Rhea" id="RHEA:37059"/>
        <dbReference type="Rhea" id="RHEA-COMP:10162"/>
        <dbReference type="Rhea" id="RHEA-COMP:10163"/>
        <dbReference type="ChEBI" id="CHEBI:15378"/>
        <dbReference type="ChEBI" id="CHEBI:73682"/>
        <dbReference type="ChEBI" id="CHEBI:74411"/>
        <dbReference type="ChEBI" id="CHEBI:74418"/>
        <dbReference type="ChEBI" id="CHEBI:456215"/>
        <dbReference type="EC" id="2.3.1.234"/>
    </reaction>
</comment>
<sequence>MKLYRLSQTSHYAFHRTLVQTISSAIRRRGLLTLAIETSCDDTAVAIVEKNGAAARLHFNQRITADQGPLLGIHPIVALEGHEKTLAGLLNQALPYLPRPAIPANGYNSSTRCIEISEKDGSSSLRKAPDFISVTRGPGMRTSLNTGLHTAKGLSVAWQVPLVGVHHMQAHALTSRLVNALDAELPGKADFPNTNLSPKPEFPFLSLLVSGGHTLLVRSEDLVTHKILANTGDYAIGDCLDKIGRFLLPEELIASSKTPSYGPILEKFAFPNGSSDYSYDPPKSLSEERARAKRPTSYGWYITLPLAISRAGSRLNIPEFSFTGIESQAQRIAERGWDKALSKWSKQNRTSLMPEAEARCLAQETMKVAFGQIASRIVLALEEEKSHGSSPSKTLVLSGGVASNKFLRYVIQQLLRARGFGHIEICAPPIALCTDNAAMIGWAGCEMYEAGHISSLGIRVLGKWSMENIVSPENEIDGRGWIENNLKSPSVHKPSVPS</sequence>
<dbReference type="InterPro" id="IPR022450">
    <property type="entry name" value="TsaD"/>
</dbReference>
<name>A0A6A6UN51_9PEZI</name>
<comment type="subunit">
    <text evidence="1">Homodimer.</text>
</comment>
<keyword evidence="1" id="KW-0012">Acyltransferase</keyword>
<dbReference type="PROSITE" id="PS01016">
    <property type="entry name" value="GLYCOPROTEASE"/>
    <property type="match status" value="1"/>
</dbReference>
<dbReference type="GO" id="GO:0046872">
    <property type="term" value="F:metal ion binding"/>
    <property type="evidence" value="ECO:0007669"/>
    <property type="project" value="UniProtKB-KW"/>
</dbReference>
<protein>
    <recommendedName>
        <fullName evidence="2">Gcp-like domain-containing protein</fullName>
    </recommendedName>
</protein>
<dbReference type="PANTHER" id="PTHR11735:SF6">
    <property type="entry name" value="TRNA N6-ADENOSINE THREONYLCARBAMOYLTRANSFERASE, MITOCHONDRIAL"/>
    <property type="match status" value="1"/>
</dbReference>
<keyword evidence="1" id="KW-0819">tRNA processing</keyword>
<dbReference type="Proteomes" id="UP000799302">
    <property type="component" value="Unassembled WGS sequence"/>
</dbReference>